<accession>A0A4U8UP68</accession>
<dbReference type="EMBL" id="CM016762">
    <property type="protein sequence ID" value="TMS34095.1"/>
    <property type="molecule type" value="Genomic_DNA"/>
</dbReference>
<reference evidence="1 2" key="1">
    <citation type="journal article" date="2015" name="Genome Biol.">
        <title>Comparative genomics of Steinernema reveals deeply conserved gene regulatory networks.</title>
        <authorList>
            <person name="Dillman A.R."/>
            <person name="Macchietto M."/>
            <person name="Porter C.F."/>
            <person name="Rogers A."/>
            <person name="Williams B."/>
            <person name="Antoshechkin I."/>
            <person name="Lee M.M."/>
            <person name="Goodwin Z."/>
            <person name="Lu X."/>
            <person name="Lewis E.E."/>
            <person name="Goodrich-Blair H."/>
            <person name="Stock S.P."/>
            <person name="Adams B.J."/>
            <person name="Sternberg P.W."/>
            <person name="Mortazavi A."/>
        </authorList>
    </citation>
    <scope>NUCLEOTIDE SEQUENCE [LARGE SCALE GENOMIC DNA]</scope>
    <source>
        <strain evidence="1 2">ALL</strain>
    </source>
</reference>
<organism evidence="1 2">
    <name type="scientific">Steinernema carpocapsae</name>
    <name type="common">Entomopathogenic nematode</name>
    <dbReference type="NCBI Taxonomy" id="34508"/>
    <lineage>
        <taxon>Eukaryota</taxon>
        <taxon>Metazoa</taxon>
        <taxon>Ecdysozoa</taxon>
        <taxon>Nematoda</taxon>
        <taxon>Chromadorea</taxon>
        <taxon>Rhabditida</taxon>
        <taxon>Tylenchina</taxon>
        <taxon>Panagrolaimomorpha</taxon>
        <taxon>Strongyloidoidea</taxon>
        <taxon>Steinernematidae</taxon>
        <taxon>Steinernema</taxon>
    </lineage>
</organism>
<name>A0A4U8UP68_STECR</name>
<protein>
    <submittedName>
        <fullName evidence="1">Uncharacterized protein</fullName>
    </submittedName>
</protein>
<evidence type="ECO:0000313" key="2">
    <source>
        <dbReference type="Proteomes" id="UP000298663"/>
    </source>
</evidence>
<dbReference type="EMBL" id="AZBU02000001">
    <property type="protein sequence ID" value="TMS34095.1"/>
    <property type="molecule type" value="Genomic_DNA"/>
</dbReference>
<proteinExistence type="predicted"/>
<dbReference type="AlphaFoldDB" id="A0A4U8UP68"/>
<gene>
    <name evidence="1" type="ORF">L596_001747</name>
</gene>
<dbReference type="Proteomes" id="UP000298663">
    <property type="component" value="Chromosome X"/>
</dbReference>
<sequence>MSLHFLTALISSLENRMTRDSTWTNTFPSVRIVISQLILCKSFPFQAPYRKMKAVRNKDDWPSGGFAHLSRSVYNPALRTWETLAERMPFWALTNEERLALDLPISKHKVIDAMPQNTFILISKNAVEHVEILNNLKLEFLKLFSDSQFGKKDWEVFLKRKGMYERYGQFCIVC</sequence>
<keyword evidence="2" id="KW-1185">Reference proteome</keyword>
<evidence type="ECO:0000313" key="1">
    <source>
        <dbReference type="EMBL" id="TMS34095.1"/>
    </source>
</evidence>
<reference evidence="1 2" key="2">
    <citation type="journal article" date="2019" name="G3 (Bethesda)">
        <title>Hybrid Assembly of the Genome of the Entomopathogenic Nematode Steinernema carpocapsae Identifies the X-Chromosome.</title>
        <authorList>
            <person name="Serra L."/>
            <person name="Macchietto M."/>
            <person name="Macias-Munoz A."/>
            <person name="McGill C.J."/>
            <person name="Rodriguez I.M."/>
            <person name="Rodriguez B."/>
            <person name="Murad R."/>
            <person name="Mortazavi A."/>
        </authorList>
    </citation>
    <scope>NUCLEOTIDE SEQUENCE [LARGE SCALE GENOMIC DNA]</scope>
    <source>
        <strain evidence="1 2">ALL</strain>
    </source>
</reference>
<comment type="caution">
    <text evidence="1">The sequence shown here is derived from an EMBL/GenBank/DDBJ whole genome shotgun (WGS) entry which is preliminary data.</text>
</comment>